<feature type="transmembrane region" description="Helical" evidence="6">
    <location>
        <begin position="654"/>
        <end position="681"/>
    </location>
</feature>
<feature type="transmembrane region" description="Helical" evidence="6">
    <location>
        <begin position="313"/>
        <end position="335"/>
    </location>
</feature>
<evidence type="ECO:0000256" key="6">
    <source>
        <dbReference type="SAM" id="Phobius"/>
    </source>
</evidence>
<dbReference type="GO" id="GO:0140359">
    <property type="term" value="F:ABC-type transporter activity"/>
    <property type="evidence" value="ECO:0007669"/>
    <property type="project" value="InterPro"/>
</dbReference>
<keyword evidence="5 6" id="KW-0472">Membrane</keyword>
<feature type="domain" description="ABC-2 type transporter transmembrane" evidence="7">
    <location>
        <begin position="22"/>
        <end position="360"/>
    </location>
</feature>
<proteinExistence type="predicted"/>
<feature type="transmembrane region" description="Helical" evidence="6">
    <location>
        <begin position="277"/>
        <end position="301"/>
    </location>
</feature>
<dbReference type="AlphaFoldDB" id="A0A9D2BWW3"/>
<feature type="transmembrane region" description="Helical" evidence="6">
    <location>
        <begin position="367"/>
        <end position="386"/>
    </location>
</feature>
<dbReference type="Gene3D" id="3.40.1710.10">
    <property type="entry name" value="abc type-2 transporter like domain"/>
    <property type="match status" value="1"/>
</dbReference>
<evidence type="ECO:0000256" key="2">
    <source>
        <dbReference type="ARBA" id="ARBA00022475"/>
    </source>
</evidence>
<dbReference type="PANTHER" id="PTHR30294:SF29">
    <property type="entry name" value="MULTIDRUG ABC TRANSPORTER PERMEASE YBHS-RELATED"/>
    <property type="match status" value="1"/>
</dbReference>
<keyword evidence="3 6" id="KW-0812">Transmembrane</keyword>
<sequence>MKPLLAVLWKDLRLFFGATGLIALLLPLVLLLALQAGAGDLMRQAYVEPFPIAIRDEDKTVMSRSLTNQIAEIALFSQVLRAEPGQSDTSLLEEGAAAVITIPKDFFYDMYTMENGAVKVLLNDEMPLEASLLRSVFLSVIQIIRADQSVGRAVFTFCYGPLDQEQEWELWHQTSVQLLQDALGRQQVFDQAVQATDYAAASGRSLFACALSLLCLFFPLTAVRSLSEERTLGVLPRYVAAGGRAWTFFASKFLAALLLTAPACAALLALFRPAGGLLVILTALLLFAGAFGVLLGLTAWAREGMAAQRRGNLYLLFSLVVGGALYPLELLPPAVQLLSRLTLPYYARRGVELAYAGGDVGALMGTLWPVLALGAVGAALALPALLRPVTRSAPAMPAIQNPPQQMEPAAARPGAGALLALTALKTRAMSGGWAGLTALLLTCALCGGVAAQALSGSGPSQLSVAAVPLEESDAALELLQRLEALEGVAVLRCATVQEGRAALSEGRAEGLLTIGSGYTAALETGGDLPLSYESAASAASAQAAREIIAGQASVQRARSRGLRDAAERLGRPLTTAEQSTLLARMDEEDQLLPPLYTVETASGAPLPADPMAPNALGCGALVVLFTLFTWGAWTARADARRVEARLKSLPGALLLSYGSDALSLCLIGLLAGAVCLLPGGWPAPLEWEALLCYVPCVAGLTLALTRCALSGRMDVLAPFLALITCLVGGCFGSLESFSPLLRTLSRLTPQGLALAGGRGSVSCLFLLLLAAALFLWLGRPRAHTIT</sequence>
<keyword evidence="2" id="KW-1003">Cell membrane</keyword>
<dbReference type="InterPro" id="IPR013525">
    <property type="entry name" value="ABC2_TM"/>
</dbReference>
<feature type="transmembrane region" description="Helical" evidence="6">
    <location>
        <begin position="433"/>
        <end position="454"/>
    </location>
</feature>
<evidence type="ECO:0000259" key="7">
    <source>
        <dbReference type="Pfam" id="PF12698"/>
    </source>
</evidence>
<feature type="transmembrane region" description="Helical" evidence="6">
    <location>
        <begin position="754"/>
        <end position="777"/>
    </location>
</feature>
<feature type="transmembrane region" description="Helical" evidence="6">
    <location>
        <begin position="246"/>
        <end position="271"/>
    </location>
</feature>
<evidence type="ECO:0000256" key="4">
    <source>
        <dbReference type="ARBA" id="ARBA00022989"/>
    </source>
</evidence>
<gene>
    <name evidence="8" type="ORF">H9841_01145</name>
</gene>
<feature type="transmembrane region" description="Helical" evidence="6">
    <location>
        <begin position="716"/>
        <end position="734"/>
    </location>
</feature>
<feature type="transmembrane region" description="Helical" evidence="6">
    <location>
        <begin position="687"/>
        <end position="709"/>
    </location>
</feature>
<dbReference type="Pfam" id="PF12698">
    <property type="entry name" value="ABC2_membrane_3"/>
    <property type="match status" value="1"/>
</dbReference>
<evidence type="ECO:0000256" key="5">
    <source>
        <dbReference type="ARBA" id="ARBA00023136"/>
    </source>
</evidence>
<evidence type="ECO:0000313" key="8">
    <source>
        <dbReference type="EMBL" id="HIY20491.1"/>
    </source>
</evidence>
<dbReference type="InterPro" id="IPR051449">
    <property type="entry name" value="ABC-2_transporter_component"/>
</dbReference>
<evidence type="ECO:0000256" key="1">
    <source>
        <dbReference type="ARBA" id="ARBA00004651"/>
    </source>
</evidence>
<evidence type="ECO:0000313" key="9">
    <source>
        <dbReference type="Proteomes" id="UP000823868"/>
    </source>
</evidence>
<evidence type="ECO:0000256" key="3">
    <source>
        <dbReference type="ARBA" id="ARBA00022692"/>
    </source>
</evidence>
<keyword evidence="4 6" id="KW-1133">Transmembrane helix</keyword>
<dbReference type="PANTHER" id="PTHR30294">
    <property type="entry name" value="MEMBRANE COMPONENT OF ABC TRANSPORTER YHHJ-RELATED"/>
    <property type="match status" value="1"/>
</dbReference>
<accession>A0A9D2BWW3</accession>
<dbReference type="EMBL" id="DXDX01000027">
    <property type="protein sequence ID" value="HIY20491.1"/>
    <property type="molecule type" value="Genomic_DNA"/>
</dbReference>
<comment type="caution">
    <text evidence="8">The sequence shown here is derived from an EMBL/GenBank/DDBJ whole genome shotgun (WGS) entry which is preliminary data.</text>
</comment>
<organism evidence="8 9">
    <name type="scientific">Candidatus Flavonifractor merdigallinarum</name>
    <dbReference type="NCBI Taxonomy" id="2838589"/>
    <lineage>
        <taxon>Bacteria</taxon>
        <taxon>Bacillati</taxon>
        <taxon>Bacillota</taxon>
        <taxon>Clostridia</taxon>
        <taxon>Eubacteriales</taxon>
        <taxon>Oscillospiraceae</taxon>
        <taxon>Flavonifractor</taxon>
    </lineage>
</organism>
<comment type="subcellular location">
    <subcellularLocation>
        <location evidence="1">Cell membrane</location>
        <topology evidence="1">Multi-pass membrane protein</topology>
    </subcellularLocation>
</comment>
<reference evidence="8" key="2">
    <citation type="submission" date="2021-04" db="EMBL/GenBank/DDBJ databases">
        <authorList>
            <person name="Gilroy R."/>
        </authorList>
    </citation>
    <scope>NUCLEOTIDE SEQUENCE</scope>
    <source>
        <strain evidence="8">ChiBcec16_6824</strain>
    </source>
</reference>
<name>A0A9D2BWW3_9FIRM</name>
<protein>
    <submittedName>
        <fullName evidence="8">ABC transporter permease</fullName>
    </submittedName>
</protein>
<feature type="transmembrane region" description="Helical" evidence="6">
    <location>
        <begin position="614"/>
        <end position="633"/>
    </location>
</feature>
<dbReference type="Proteomes" id="UP000823868">
    <property type="component" value="Unassembled WGS sequence"/>
</dbReference>
<reference evidence="8" key="1">
    <citation type="journal article" date="2021" name="PeerJ">
        <title>Extensive microbial diversity within the chicken gut microbiome revealed by metagenomics and culture.</title>
        <authorList>
            <person name="Gilroy R."/>
            <person name="Ravi A."/>
            <person name="Getino M."/>
            <person name="Pursley I."/>
            <person name="Horton D.L."/>
            <person name="Alikhan N.F."/>
            <person name="Baker D."/>
            <person name="Gharbi K."/>
            <person name="Hall N."/>
            <person name="Watson M."/>
            <person name="Adriaenssens E.M."/>
            <person name="Foster-Nyarko E."/>
            <person name="Jarju S."/>
            <person name="Secka A."/>
            <person name="Antonio M."/>
            <person name="Oren A."/>
            <person name="Chaudhuri R.R."/>
            <person name="La Ragione R."/>
            <person name="Hildebrand F."/>
            <person name="Pallen M.J."/>
        </authorList>
    </citation>
    <scope>NUCLEOTIDE SEQUENCE</scope>
    <source>
        <strain evidence="8">ChiBcec16_6824</strain>
    </source>
</reference>
<dbReference type="GO" id="GO:0005886">
    <property type="term" value="C:plasma membrane"/>
    <property type="evidence" value="ECO:0007669"/>
    <property type="project" value="UniProtKB-SubCell"/>
</dbReference>